<gene>
    <name evidence="1" type="primary">AlNc14C278G10068</name>
    <name evidence="1" type="ORF">ALNC14_112920</name>
</gene>
<reference evidence="1" key="1">
    <citation type="journal article" date="2011" name="PLoS Biol.">
        <title>Gene gain and loss during evolution of obligate parasitism in the white rust pathogen of Arabidopsis thaliana.</title>
        <authorList>
            <person name="Kemen E."/>
            <person name="Gardiner A."/>
            <person name="Schultz-Larsen T."/>
            <person name="Kemen A.C."/>
            <person name="Balmuth A.L."/>
            <person name="Robert-Seilaniantz A."/>
            <person name="Bailey K."/>
            <person name="Holub E."/>
            <person name="Studholme D.J."/>
            <person name="Maclean D."/>
            <person name="Jones J.D."/>
        </authorList>
    </citation>
    <scope>NUCLEOTIDE SEQUENCE</scope>
</reference>
<evidence type="ECO:0000313" key="1">
    <source>
        <dbReference type="EMBL" id="CCA25148.1"/>
    </source>
</evidence>
<dbReference type="EMBL" id="FR824323">
    <property type="protein sequence ID" value="CCA25148.1"/>
    <property type="molecule type" value="Genomic_DNA"/>
</dbReference>
<accession>F0WUR4</accession>
<organism evidence="1">
    <name type="scientific">Albugo laibachii Nc14</name>
    <dbReference type="NCBI Taxonomy" id="890382"/>
    <lineage>
        <taxon>Eukaryota</taxon>
        <taxon>Sar</taxon>
        <taxon>Stramenopiles</taxon>
        <taxon>Oomycota</taxon>
        <taxon>Peronosporomycetes</taxon>
        <taxon>Albuginales</taxon>
        <taxon>Albuginaceae</taxon>
        <taxon>Albugo</taxon>
    </lineage>
</organism>
<proteinExistence type="predicted"/>
<dbReference type="AlphaFoldDB" id="F0WUR4"/>
<dbReference type="HOGENOM" id="CLU_913415_0_0_1"/>
<sequence>MIRLIWNKNETVINMQTEWGNYKTLAEDSSQSERLQSNTYRLTACFAFENNLNDTSYMPYFSKRKAPSPRIASPLSPCPLGKLLSFVLIEILTIKARLYSAFKKQFIDITITVRVARSSTIDEPVWPLTCTFRYEEKGPNKYSYMTVISRDSCGNTTVGITPPPPSTHPWGIKHYSARLHTILYQELQLIGLQIAGTVYHFGLTCIGEISVCNRDQFLVGLKVKRETKIDSSHQLSTVSLRINTYAGQVILYFDKFISDLCYAVEQSKKNMGISIQEATLAGREETDSQENSREYHPLIGAAKDLQSETEKVMKNYSKSYNLAITIPASYQAQSIRNSLCFAPIFAMLARPNQ</sequence>
<name>F0WUR4_9STRA</name>
<reference evidence="1" key="2">
    <citation type="submission" date="2011-02" db="EMBL/GenBank/DDBJ databases">
        <authorList>
            <person name="MacLean D."/>
        </authorList>
    </citation>
    <scope>NUCLEOTIDE SEQUENCE</scope>
</reference>
<protein>
    <submittedName>
        <fullName evidence="1">AlNc14C278G10068 protein</fullName>
    </submittedName>
</protein>